<reference evidence="2 3" key="1">
    <citation type="submission" date="2015-01" db="EMBL/GenBank/DDBJ databases">
        <title>Characterization of Swiss Staphylococcus aureus strains involved in food poisoning.</title>
        <authorList>
            <person name="Crovadore J."/>
            <person name="Chablais R."/>
            <person name="Tonacini J."/>
            <person name="Schnyder B."/>
            <person name="Lefort F."/>
        </authorList>
    </citation>
    <scope>NUCLEOTIDE SEQUENCE [LARGE SCALE GENOMIC DNA]</scope>
    <source>
        <strain evidence="2 3">SA-120</strain>
    </source>
</reference>
<feature type="compositionally biased region" description="Basic and acidic residues" evidence="1">
    <location>
        <begin position="35"/>
        <end position="73"/>
    </location>
</feature>
<comment type="caution">
    <text evidence="2">The sequence shown here is derived from an EMBL/GenBank/DDBJ whole genome shotgun (WGS) entry which is preliminary data.</text>
</comment>
<evidence type="ECO:0000313" key="3">
    <source>
        <dbReference type="Proteomes" id="UP000032274"/>
    </source>
</evidence>
<accession>A0AA40ML45</accession>
<protein>
    <submittedName>
        <fullName evidence="2">Uncharacterized protein</fullName>
    </submittedName>
</protein>
<evidence type="ECO:0000256" key="1">
    <source>
        <dbReference type="SAM" id="MobiDB-lite"/>
    </source>
</evidence>
<proteinExistence type="predicted"/>
<sequence length="93" mass="9958">MVIGDDVPFADQPAGAEIADRLTGSGRDLRHVALVARDGDPRDRGGGPRGAVEERDRQQVARPEDLLRDDVAETVRSGGGIGPGRGRYRRKLG</sequence>
<feature type="non-terminal residue" evidence="2">
    <location>
        <position position="93"/>
    </location>
</feature>
<feature type="region of interest" description="Disordered" evidence="1">
    <location>
        <begin position="35"/>
        <end position="93"/>
    </location>
</feature>
<organism evidence="2 3">
    <name type="scientific">Staphylococcus aureus</name>
    <dbReference type="NCBI Taxonomy" id="1280"/>
    <lineage>
        <taxon>Bacteria</taxon>
        <taxon>Bacillati</taxon>
        <taxon>Bacillota</taxon>
        <taxon>Bacilli</taxon>
        <taxon>Bacillales</taxon>
        <taxon>Staphylococcaceae</taxon>
        <taxon>Staphylococcus</taxon>
    </lineage>
</organism>
<gene>
    <name evidence="2" type="ORF">QU38_01055</name>
</gene>
<dbReference type="Proteomes" id="UP000032274">
    <property type="component" value="Unassembled WGS sequence"/>
</dbReference>
<name>A0AA40ML45_STAAU</name>
<evidence type="ECO:0000313" key="2">
    <source>
        <dbReference type="EMBL" id="KIU01549.1"/>
    </source>
</evidence>
<dbReference type="EMBL" id="JXIG01000232">
    <property type="protein sequence ID" value="KIU01549.1"/>
    <property type="molecule type" value="Genomic_DNA"/>
</dbReference>
<dbReference type="AlphaFoldDB" id="A0AA40ML45"/>